<dbReference type="EMBL" id="GBRH01239217">
    <property type="protein sequence ID" value="JAD58678.1"/>
    <property type="molecule type" value="Transcribed_RNA"/>
</dbReference>
<dbReference type="AlphaFoldDB" id="A0A0A9B956"/>
<reference evidence="2" key="1">
    <citation type="submission" date="2014-09" db="EMBL/GenBank/DDBJ databases">
        <authorList>
            <person name="Magalhaes I.L.F."/>
            <person name="Oliveira U."/>
            <person name="Santos F.R."/>
            <person name="Vidigal T.H.D.A."/>
            <person name="Brescovit A.D."/>
            <person name="Santos A.J."/>
        </authorList>
    </citation>
    <scope>NUCLEOTIDE SEQUENCE</scope>
    <source>
        <tissue evidence="2">Shoot tissue taken approximately 20 cm above the soil surface</tissue>
    </source>
</reference>
<evidence type="ECO:0000313" key="2">
    <source>
        <dbReference type="EMBL" id="JAD58678.1"/>
    </source>
</evidence>
<feature type="compositionally biased region" description="Basic and acidic residues" evidence="1">
    <location>
        <begin position="84"/>
        <end position="95"/>
    </location>
</feature>
<name>A0A0A9B956_ARUDO</name>
<evidence type="ECO:0000256" key="1">
    <source>
        <dbReference type="SAM" id="MobiDB-lite"/>
    </source>
</evidence>
<feature type="region of interest" description="Disordered" evidence="1">
    <location>
        <begin position="80"/>
        <end position="112"/>
    </location>
</feature>
<accession>A0A0A9B956</accession>
<feature type="region of interest" description="Disordered" evidence="1">
    <location>
        <begin position="355"/>
        <end position="386"/>
    </location>
</feature>
<proteinExistence type="predicted"/>
<sequence>MFYFLWGVFRVIRKDYSNLTPAILTSRCQSNLNEDHRAIDPSASVLSSSHSFSKAMNNFAEPDRNHQGCLNGEDSLTQPACRAPLDDHHDSDTERCPTNNNGAMDHSATTAERQHERLNYSEHQDKTRDTFNCNVGERDFDVNMVPVDCSIPLIHEEEPGQERKAINLNVAEHLMDIDHVNTAEVNTGAPDPFLHPSGGARKRDFDMVNGAAEVDGALEHKKIKLDDAESANSGLCENISDGRLSSKVHPLAASSLDDGTGNKAMAGRSNSDGKCLFPLDLNAVDENILKIPCSDDVELPQPGVPDLELETGHDRSSEKAMSSLSSKVGEKQNKGDNLPTDITCSLSLSLGCSSRKEQASKLQSEPQRQLPERSSRNNTSSIQGQQ</sequence>
<feature type="region of interest" description="Disordered" evidence="1">
    <location>
        <begin position="295"/>
        <end position="340"/>
    </location>
</feature>
<organism evidence="2">
    <name type="scientific">Arundo donax</name>
    <name type="common">Giant reed</name>
    <name type="synonym">Donax arundinaceus</name>
    <dbReference type="NCBI Taxonomy" id="35708"/>
    <lineage>
        <taxon>Eukaryota</taxon>
        <taxon>Viridiplantae</taxon>
        <taxon>Streptophyta</taxon>
        <taxon>Embryophyta</taxon>
        <taxon>Tracheophyta</taxon>
        <taxon>Spermatophyta</taxon>
        <taxon>Magnoliopsida</taxon>
        <taxon>Liliopsida</taxon>
        <taxon>Poales</taxon>
        <taxon>Poaceae</taxon>
        <taxon>PACMAD clade</taxon>
        <taxon>Arundinoideae</taxon>
        <taxon>Arundineae</taxon>
        <taxon>Arundo</taxon>
    </lineage>
</organism>
<protein>
    <submittedName>
        <fullName evidence="2">Uncharacterized protein</fullName>
    </submittedName>
</protein>
<reference evidence="2" key="2">
    <citation type="journal article" date="2015" name="Data Brief">
        <title>Shoot transcriptome of the giant reed, Arundo donax.</title>
        <authorList>
            <person name="Barrero R.A."/>
            <person name="Guerrero F.D."/>
            <person name="Moolhuijzen P."/>
            <person name="Goolsby J.A."/>
            <person name="Tidwell J."/>
            <person name="Bellgard S.E."/>
            <person name="Bellgard M.I."/>
        </authorList>
    </citation>
    <scope>NUCLEOTIDE SEQUENCE</scope>
    <source>
        <tissue evidence="2">Shoot tissue taken approximately 20 cm above the soil surface</tissue>
    </source>
</reference>
<feature type="compositionally biased region" description="Polar residues" evidence="1">
    <location>
        <begin position="376"/>
        <end position="386"/>
    </location>
</feature>
<feature type="compositionally biased region" description="Polar residues" evidence="1">
    <location>
        <begin position="96"/>
        <end position="111"/>
    </location>
</feature>